<dbReference type="EMBL" id="OIVN01003727">
    <property type="protein sequence ID" value="SPD13192.1"/>
    <property type="molecule type" value="Genomic_DNA"/>
</dbReference>
<name>A0A2N9HLQ5_FAGSY</name>
<accession>A0A2N9HLQ5</accession>
<evidence type="ECO:0000259" key="2">
    <source>
        <dbReference type="Pfam" id="PF07727"/>
    </source>
</evidence>
<organism evidence="3">
    <name type="scientific">Fagus sylvatica</name>
    <name type="common">Beechnut</name>
    <dbReference type="NCBI Taxonomy" id="28930"/>
    <lineage>
        <taxon>Eukaryota</taxon>
        <taxon>Viridiplantae</taxon>
        <taxon>Streptophyta</taxon>
        <taxon>Embryophyta</taxon>
        <taxon>Tracheophyta</taxon>
        <taxon>Spermatophyta</taxon>
        <taxon>Magnoliopsida</taxon>
        <taxon>eudicotyledons</taxon>
        <taxon>Gunneridae</taxon>
        <taxon>Pentapetalae</taxon>
        <taxon>rosids</taxon>
        <taxon>fabids</taxon>
        <taxon>Fagales</taxon>
        <taxon>Fagaceae</taxon>
        <taxon>Fagus</taxon>
    </lineage>
</organism>
<dbReference type="Pfam" id="PF07727">
    <property type="entry name" value="RVT_2"/>
    <property type="match status" value="1"/>
</dbReference>
<protein>
    <recommendedName>
        <fullName evidence="2">Reverse transcriptase Ty1/copia-type domain-containing protein</fullName>
    </recommendedName>
</protein>
<dbReference type="AlphaFoldDB" id="A0A2N9HLQ5"/>
<evidence type="ECO:0000256" key="1">
    <source>
        <dbReference type="SAM" id="MobiDB-lite"/>
    </source>
</evidence>
<reference evidence="3" key="1">
    <citation type="submission" date="2018-02" db="EMBL/GenBank/DDBJ databases">
        <authorList>
            <person name="Cohen D.B."/>
            <person name="Kent A.D."/>
        </authorList>
    </citation>
    <scope>NUCLEOTIDE SEQUENCE</scope>
</reference>
<sequence length="176" mass="20400">MENGSGYRFYHPEKGLIESRDAIFLESTNQVTPLEQERLLEDLDNEKQYQYADAKNSGSKRKANESVLEQASDPENTGSKRVRKPSTMLKDYHLYNVEHNLSEDPANFKEANHDSKQWLDAMMEELESIKKNDVWEFTTLPDERKAIGCKWVLRKKYNSGSSLDKYKARLVAKGFT</sequence>
<feature type="region of interest" description="Disordered" evidence="1">
    <location>
        <begin position="42"/>
        <end position="86"/>
    </location>
</feature>
<feature type="compositionally biased region" description="Polar residues" evidence="1">
    <location>
        <begin position="67"/>
        <end position="79"/>
    </location>
</feature>
<proteinExistence type="predicted"/>
<gene>
    <name evidence="3" type="ORF">FSB_LOCUS41074</name>
</gene>
<feature type="domain" description="Reverse transcriptase Ty1/copia-type" evidence="2">
    <location>
        <begin position="132"/>
        <end position="175"/>
    </location>
</feature>
<evidence type="ECO:0000313" key="3">
    <source>
        <dbReference type="EMBL" id="SPD13192.1"/>
    </source>
</evidence>
<dbReference type="InterPro" id="IPR013103">
    <property type="entry name" value="RVT_2"/>
</dbReference>